<protein>
    <submittedName>
        <fullName evidence="6">UbiA family prenyltransferase</fullName>
    </submittedName>
</protein>
<name>A0ABT4MUX5_GORRU</name>
<organism evidence="6 7">
    <name type="scientific">Gordonia rubripertincta</name>
    <name type="common">Rhodococcus corallinus</name>
    <dbReference type="NCBI Taxonomy" id="36822"/>
    <lineage>
        <taxon>Bacteria</taxon>
        <taxon>Bacillati</taxon>
        <taxon>Actinomycetota</taxon>
        <taxon>Actinomycetes</taxon>
        <taxon>Mycobacteriales</taxon>
        <taxon>Gordoniaceae</taxon>
        <taxon>Gordonia</taxon>
    </lineage>
</organism>
<dbReference type="Pfam" id="PF01040">
    <property type="entry name" value="UbiA"/>
    <property type="match status" value="1"/>
</dbReference>
<feature type="transmembrane region" description="Helical" evidence="5">
    <location>
        <begin position="228"/>
        <end position="247"/>
    </location>
</feature>
<proteinExistence type="predicted"/>
<dbReference type="Gene3D" id="1.10.357.140">
    <property type="entry name" value="UbiA prenyltransferase"/>
    <property type="match status" value="1"/>
</dbReference>
<comment type="caution">
    <text evidence="6">The sequence shown here is derived from an EMBL/GenBank/DDBJ whole genome shotgun (WGS) entry which is preliminary data.</text>
</comment>
<accession>A0ABT4MUX5</accession>
<keyword evidence="7" id="KW-1185">Reference proteome</keyword>
<feature type="transmembrane region" description="Helical" evidence="5">
    <location>
        <begin position="58"/>
        <end position="76"/>
    </location>
</feature>
<dbReference type="InterPro" id="IPR050475">
    <property type="entry name" value="Prenyltransferase_related"/>
</dbReference>
<gene>
    <name evidence="6" type="ORF">O4213_12545</name>
</gene>
<dbReference type="InterPro" id="IPR044878">
    <property type="entry name" value="UbiA_sf"/>
</dbReference>
<feature type="transmembrane region" description="Helical" evidence="5">
    <location>
        <begin position="284"/>
        <end position="304"/>
    </location>
</feature>
<evidence type="ECO:0000256" key="2">
    <source>
        <dbReference type="ARBA" id="ARBA00022692"/>
    </source>
</evidence>
<keyword evidence="2 5" id="KW-0812">Transmembrane</keyword>
<evidence type="ECO:0000313" key="6">
    <source>
        <dbReference type="EMBL" id="MCZ4550814.1"/>
    </source>
</evidence>
<feature type="transmembrane region" description="Helical" evidence="5">
    <location>
        <begin position="158"/>
        <end position="175"/>
    </location>
</feature>
<dbReference type="Proteomes" id="UP001067235">
    <property type="component" value="Unassembled WGS sequence"/>
</dbReference>
<evidence type="ECO:0000256" key="3">
    <source>
        <dbReference type="ARBA" id="ARBA00022989"/>
    </source>
</evidence>
<dbReference type="InterPro" id="IPR000537">
    <property type="entry name" value="UbiA_prenyltransferase"/>
</dbReference>
<dbReference type="PANTHER" id="PTHR42723">
    <property type="entry name" value="CHLOROPHYLL SYNTHASE"/>
    <property type="match status" value="1"/>
</dbReference>
<feature type="transmembrane region" description="Helical" evidence="5">
    <location>
        <begin position="181"/>
        <end position="199"/>
    </location>
</feature>
<keyword evidence="4 5" id="KW-0472">Membrane</keyword>
<dbReference type="CDD" id="cd13965">
    <property type="entry name" value="PT_UbiA_3"/>
    <property type="match status" value="1"/>
</dbReference>
<dbReference type="RefSeq" id="WP_084838022.1">
    <property type="nucleotide sequence ID" value="NZ_JAPWIE010000003.1"/>
</dbReference>
<feature type="transmembrane region" description="Helical" evidence="5">
    <location>
        <begin position="253"/>
        <end position="272"/>
    </location>
</feature>
<feature type="transmembrane region" description="Helical" evidence="5">
    <location>
        <begin position="112"/>
        <end position="137"/>
    </location>
</feature>
<dbReference type="PANTHER" id="PTHR42723:SF1">
    <property type="entry name" value="CHLOROPHYLL SYNTHASE, CHLOROPLASTIC"/>
    <property type="match status" value="1"/>
</dbReference>
<evidence type="ECO:0000256" key="5">
    <source>
        <dbReference type="SAM" id="Phobius"/>
    </source>
</evidence>
<dbReference type="EMBL" id="JAPWIE010000003">
    <property type="protein sequence ID" value="MCZ4550814.1"/>
    <property type="molecule type" value="Genomic_DNA"/>
</dbReference>
<evidence type="ECO:0000313" key="7">
    <source>
        <dbReference type="Proteomes" id="UP001067235"/>
    </source>
</evidence>
<evidence type="ECO:0000256" key="1">
    <source>
        <dbReference type="ARBA" id="ARBA00004141"/>
    </source>
</evidence>
<sequence length="305" mass="33691">MLRFDGSPVRGATPRWSLRREVAITVRLNADNIWVASLPPLLFTLTAALRFELSGFDLAVALLQGLVWSLLFIYVFDTANQAGGSQEDHTNKPYRPIPSGLVTPEGMWRRSYVSSAIFVALSAFLSPVTCIAAIVWVATVQVTHHLLRPRHYRFWKPVTTWVGAIAQLAGAWAIAHPLDDVGWYWTVVIATMFIIPLPIEDVRDMAGDEQSGRVTYPLRYGAAPVRRWFVVMMAVWPVVAYLLLFQGSGASSAAALTAAALMAALCWPTAVLTGVRDTYSRNRLAYKLYSFVHVVLVGCAVLLLS</sequence>
<evidence type="ECO:0000256" key="4">
    <source>
        <dbReference type="ARBA" id="ARBA00023136"/>
    </source>
</evidence>
<keyword evidence="3 5" id="KW-1133">Transmembrane helix</keyword>
<comment type="subcellular location">
    <subcellularLocation>
        <location evidence="1">Membrane</location>
        <topology evidence="1">Multi-pass membrane protein</topology>
    </subcellularLocation>
</comment>
<reference evidence="6" key="1">
    <citation type="submission" date="2022-12" db="EMBL/GenBank/DDBJ databases">
        <authorList>
            <person name="Krivoruchko A.V."/>
            <person name="Elkin A."/>
        </authorList>
    </citation>
    <scope>NUCLEOTIDE SEQUENCE</scope>
    <source>
        <strain evidence="6">IEGM 1388</strain>
    </source>
</reference>